<evidence type="ECO:0000313" key="1">
    <source>
        <dbReference type="EMBL" id="JAA89443.1"/>
    </source>
</evidence>
<proteinExistence type="predicted"/>
<protein>
    <submittedName>
        <fullName evidence="1">Uncharacterized protein</fullName>
    </submittedName>
</protein>
<name>S4PI14_9NEOP</name>
<dbReference type="AlphaFoldDB" id="S4PI14"/>
<accession>S4PI14</accession>
<dbReference type="EMBL" id="GAIX01003117">
    <property type="protein sequence ID" value="JAA89443.1"/>
    <property type="molecule type" value="Transcribed_RNA"/>
</dbReference>
<reference evidence="1" key="1">
    <citation type="journal article" date="2013" name="BMC Genomics">
        <title>Unscrambling butterfly oogenesis.</title>
        <authorList>
            <person name="Carter J.M."/>
            <person name="Baker S.C."/>
            <person name="Pink R."/>
            <person name="Carter D.R."/>
            <person name="Collins A."/>
            <person name="Tomlin J."/>
            <person name="Gibbs M."/>
            <person name="Breuker C.J."/>
        </authorList>
    </citation>
    <scope>NUCLEOTIDE SEQUENCE</scope>
    <source>
        <tissue evidence="1">Ovary</tissue>
    </source>
</reference>
<feature type="non-terminal residue" evidence="1">
    <location>
        <position position="96"/>
    </location>
</feature>
<sequence>MLIVWMMLTLQSESHVKLFESQYQQYGATALRMKVFMFIQQMLNSSVYSDDSKCALIMRQRVFRLLNELCDRFDGDGTMSQQPGIMTLCADLIKTP</sequence>
<reference evidence="1" key="2">
    <citation type="submission" date="2013-05" db="EMBL/GenBank/DDBJ databases">
        <authorList>
            <person name="Carter J.-M."/>
            <person name="Baker S.C."/>
            <person name="Pink R."/>
            <person name="Carter D.R.F."/>
            <person name="Collins A."/>
            <person name="Tomlin J."/>
            <person name="Gibbs M."/>
            <person name="Breuker C.J."/>
        </authorList>
    </citation>
    <scope>NUCLEOTIDE SEQUENCE</scope>
    <source>
        <tissue evidence="1">Ovary</tissue>
    </source>
</reference>
<organism evidence="1">
    <name type="scientific">Pararge aegeria</name>
    <name type="common">speckled wood butterfly</name>
    <dbReference type="NCBI Taxonomy" id="116150"/>
    <lineage>
        <taxon>Eukaryota</taxon>
        <taxon>Metazoa</taxon>
        <taxon>Ecdysozoa</taxon>
        <taxon>Arthropoda</taxon>
        <taxon>Hexapoda</taxon>
        <taxon>Insecta</taxon>
        <taxon>Pterygota</taxon>
        <taxon>Neoptera</taxon>
        <taxon>Endopterygota</taxon>
        <taxon>Lepidoptera</taxon>
        <taxon>Glossata</taxon>
        <taxon>Ditrysia</taxon>
        <taxon>Papilionoidea</taxon>
        <taxon>Nymphalidae</taxon>
        <taxon>Satyrinae</taxon>
        <taxon>Satyrini</taxon>
        <taxon>Parargina</taxon>
        <taxon>Pararge</taxon>
    </lineage>
</organism>